<feature type="non-terminal residue" evidence="1">
    <location>
        <position position="117"/>
    </location>
</feature>
<accession>A0A3B0PJK5</accession>
<evidence type="ECO:0000313" key="1">
    <source>
        <dbReference type="EMBL" id="SYV93684.1"/>
    </source>
</evidence>
<organism evidence="1 2">
    <name type="scientific">Mycoplasmopsis synoviae</name>
    <name type="common">Mycoplasma synoviae</name>
    <dbReference type="NCBI Taxonomy" id="2109"/>
    <lineage>
        <taxon>Bacteria</taxon>
        <taxon>Bacillati</taxon>
        <taxon>Mycoplasmatota</taxon>
        <taxon>Mycoplasmoidales</taxon>
        <taxon>Metamycoplasmataceae</taxon>
        <taxon>Mycoplasmopsis</taxon>
    </lineage>
</organism>
<sequence length="117" mass="14077">MQEEVKKNDNPQQIEQTIEKLKDKVKNSGDALYNKYGPIFFEKFQDNPDKFIEKEFQVYINETIEEIFTENLLKFCAYFGIKNDKIKMVEKLFKTIPSENELKERNQLTEITKEINW</sequence>
<dbReference type="Proteomes" id="UP000259328">
    <property type="component" value="Chromosome"/>
</dbReference>
<name>A0A3B0PJK5_MYCSY</name>
<dbReference type="EMBL" id="LS991953">
    <property type="protein sequence ID" value="SYV93684.1"/>
    <property type="molecule type" value="Genomic_DNA"/>
</dbReference>
<proteinExistence type="predicted"/>
<reference evidence="2" key="1">
    <citation type="submission" date="2018-06" db="EMBL/GenBank/DDBJ databases">
        <authorList>
            <consortium name="Pathogen Informatics"/>
        </authorList>
    </citation>
    <scope>NUCLEOTIDE SEQUENCE [LARGE SCALE GENOMIC DNA]</scope>
    <source>
        <strain evidence="2">NCTC10124</strain>
    </source>
</reference>
<protein>
    <submittedName>
        <fullName evidence="1">Uncharacterized protein</fullName>
    </submittedName>
</protein>
<gene>
    <name evidence="1" type="ORF">NCTC10124_01441</name>
</gene>
<evidence type="ECO:0000313" key="2">
    <source>
        <dbReference type="Proteomes" id="UP000259328"/>
    </source>
</evidence>
<dbReference type="AlphaFoldDB" id="A0A3B0PJK5"/>